<protein>
    <recommendedName>
        <fullName evidence="3">DUF4286 family protein</fullName>
    </recommendedName>
</protein>
<evidence type="ECO:0000313" key="1">
    <source>
        <dbReference type="EMBL" id="GAA5065270.1"/>
    </source>
</evidence>
<evidence type="ECO:0008006" key="3">
    <source>
        <dbReference type="Google" id="ProtNLM"/>
    </source>
</evidence>
<gene>
    <name evidence="1" type="ORF">GCM10023318_52200</name>
</gene>
<dbReference type="InterPro" id="IPR011008">
    <property type="entry name" value="Dimeric_a/b-barrel"/>
</dbReference>
<evidence type="ECO:0000313" key="2">
    <source>
        <dbReference type="Proteomes" id="UP001500603"/>
    </source>
</evidence>
<dbReference type="Proteomes" id="UP001500603">
    <property type="component" value="Unassembled WGS sequence"/>
</dbReference>
<name>A0ABP9KWG9_9NOCA</name>
<dbReference type="SUPFAM" id="SSF54909">
    <property type="entry name" value="Dimeric alpha+beta barrel"/>
    <property type="match status" value="1"/>
</dbReference>
<dbReference type="EMBL" id="BAABJM010000006">
    <property type="protein sequence ID" value="GAA5065270.1"/>
    <property type="molecule type" value="Genomic_DNA"/>
</dbReference>
<comment type="caution">
    <text evidence="1">The sequence shown here is derived from an EMBL/GenBank/DDBJ whole genome shotgun (WGS) entry which is preliminary data.</text>
</comment>
<proteinExistence type="predicted"/>
<organism evidence="1 2">
    <name type="scientific">Nocardia callitridis</name>
    <dbReference type="NCBI Taxonomy" id="648753"/>
    <lineage>
        <taxon>Bacteria</taxon>
        <taxon>Bacillati</taxon>
        <taxon>Actinomycetota</taxon>
        <taxon>Actinomycetes</taxon>
        <taxon>Mycobacteriales</taxon>
        <taxon>Nocardiaceae</taxon>
        <taxon>Nocardia</taxon>
    </lineage>
</organism>
<reference evidence="2" key="1">
    <citation type="journal article" date="2019" name="Int. J. Syst. Evol. Microbiol.">
        <title>The Global Catalogue of Microorganisms (GCM) 10K type strain sequencing project: providing services to taxonomists for standard genome sequencing and annotation.</title>
        <authorList>
            <consortium name="The Broad Institute Genomics Platform"/>
            <consortium name="The Broad Institute Genome Sequencing Center for Infectious Disease"/>
            <person name="Wu L."/>
            <person name="Ma J."/>
        </authorList>
    </citation>
    <scope>NUCLEOTIDE SEQUENCE [LARGE SCALE GENOMIC DNA]</scope>
    <source>
        <strain evidence="2">JCM 18298</strain>
    </source>
</reference>
<keyword evidence="2" id="KW-1185">Reference proteome</keyword>
<accession>A0ABP9KWG9</accession>
<dbReference type="RefSeq" id="WP_345498657.1">
    <property type="nucleotide sequence ID" value="NZ_BAABJM010000006.1"/>
</dbReference>
<sequence>MPDAKMLVFSNATEGQDATFNEWYDTVHLADVLSVPGVVGGQRFELVPNSLPGQEAPEHRYLAVYDLDADPDSVVRAFQERAGSGEIPLSPALDVRSLAVSVWRASGERQVPDVE</sequence>